<dbReference type="SUPFAM" id="SSF46785">
    <property type="entry name" value="Winged helix' DNA-binding domain"/>
    <property type="match status" value="1"/>
</dbReference>
<dbReference type="PANTHER" id="PTHR30185">
    <property type="entry name" value="CRYPTIC BETA-GLUCOSIDE BGL OPERON ANTITERMINATOR"/>
    <property type="match status" value="1"/>
</dbReference>
<dbReference type="CDD" id="cd05568">
    <property type="entry name" value="PTS_IIB_bgl_like"/>
    <property type="match status" value="1"/>
</dbReference>
<dbReference type="AlphaFoldDB" id="A0A081LBV9"/>
<dbReference type="CDD" id="cd00211">
    <property type="entry name" value="PTS_IIA_fru"/>
    <property type="match status" value="1"/>
</dbReference>
<dbReference type="OrthoDB" id="3175596at2"/>
<dbReference type="Gene3D" id="3.40.930.10">
    <property type="entry name" value="Mannitol-specific EII, Chain A"/>
    <property type="match status" value="1"/>
</dbReference>
<feature type="domain" description="PRD" evidence="8">
    <location>
        <begin position="294"/>
        <end position="399"/>
    </location>
</feature>
<feature type="domain" description="PRD" evidence="8">
    <location>
        <begin position="188"/>
        <end position="291"/>
    </location>
</feature>
<keyword evidence="3" id="KW-0805">Transcription regulation</keyword>
<dbReference type="PROSITE" id="PS51099">
    <property type="entry name" value="PTS_EIIB_TYPE_2"/>
    <property type="match status" value="1"/>
</dbReference>
<dbReference type="InterPro" id="IPR011608">
    <property type="entry name" value="PRD"/>
</dbReference>
<dbReference type="Pfam" id="PF00359">
    <property type="entry name" value="PTS_EIIA_2"/>
    <property type="match status" value="1"/>
</dbReference>
<dbReference type="GO" id="GO:0009401">
    <property type="term" value="P:phosphoenolpyruvate-dependent sugar phosphotransferase system"/>
    <property type="evidence" value="ECO:0007669"/>
    <property type="project" value="InterPro"/>
</dbReference>
<dbReference type="PROSITE" id="PS51372">
    <property type="entry name" value="PRD_2"/>
    <property type="match status" value="2"/>
</dbReference>
<dbReference type="SUPFAM" id="SSF52794">
    <property type="entry name" value="PTS system IIB component-like"/>
    <property type="match status" value="1"/>
</dbReference>
<evidence type="ECO:0000259" key="7">
    <source>
        <dbReference type="PROSITE" id="PS51099"/>
    </source>
</evidence>
<dbReference type="Gene3D" id="1.10.1790.10">
    <property type="entry name" value="PRD domain"/>
    <property type="match status" value="2"/>
</dbReference>
<dbReference type="PROSITE" id="PS51094">
    <property type="entry name" value="PTS_EIIA_TYPE_2"/>
    <property type="match status" value="1"/>
</dbReference>
<evidence type="ECO:0000256" key="4">
    <source>
        <dbReference type="ARBA" id="ARBA00023159"/>
    </source>
</evidence>
<evidence type="ECO:0000313" key="9">
    <source>
        <dbReference type="EMBL" id="KEP26735.1"/>
    </source>
</evidence>
<keyword evidence="10" id="KW-1185">Reference proteome</keyword>
<dbReference type="RefSeq" id="WP_034320477.1">
    <property type="nucleotide sequence ID" value="NZ_JOTP01000007.1"/>
</dbReference>
<keyword evidence="2" id="KW-0677">Repeat</keyword>
<dbReference type="Pfam" id="PF05043">
    <property type="entry name" value="Mga"/>
    <property type="match status" value="1"/>
</dbReference>
<sequence>MMMTADTRTYQLIQRLFETKGFVKLEELTASFRLSDRSIRNLIKEANELLKEAGAIIKTIRGRGYTLLTSDQDAFLLWLHQQKLPARSLVPVMPEERVRFIMRKLLLQSDYLKIDQLAEELFISRMTVSSDLKKGRELLARYGMTLVSKPGFGLKIEGDELQKRTCYADLLLEEEPALSNITEREQLHFPDISLETIRSIVLTNLYQESLLIKDIALKNLVIHLAIAIQQTRKEQRISASTERTQRSPVLTKIAKKITQQVSDTFYVTLSEDETDYLVMHLLANQTWKEADQHQTTEEVRQAVTVFLKHIEKTSGHRFADDDILRQDLMLHMKPLLNRIQYGVSLQNPLLHEIKTSYPYPFDLAVSGLNALQLVRTPNEDEAAYVALHIAASFERSQLDTSQKKKAIIVCGSGLGTARLLEIKLKAAFQHELEIVELYSYQDYAFSTSLPCDVIITTVPLASKGKPIIQVNAFFEHHDVQRVSEVIHLLNGHGTPSKELMAFFQERLTLMNADLSSKDEVLDTLCSRLEAHQLVSPSFRSSVLEREQMSSTYLGKGIAMPHPLITNEGTSCVAIARLKQPIDWQGDQVSLIFLLAIHKDDAACMNQFFEQAVDLLDNPDRIHSLKKAKTFDDLMDALFQ</sequence>
<dbReference type="InterPro" id="IPR013196">
    <property type="entry name" value="HTH_11"/>
</dbReference>
<evidence type="ECO:0000256" key="1">
    <source>
        <dbReference type="ARBA" id="ARBA00022679"/>
    </source>
</evidence>
<accession>A0A081LBV9</accession>
<proteinExistence type="predicted"/>
<keyword evidence="5" id="KW-0804">Transcription</keyword>
<evidence type="ECO:0000259" key="8">
    <source>
        <dbReference type="PROSITE" id="PS51372"/>
    </source>
</evidence>
<dbReference type="InterPro" id="IPR036390">
    <property type="entry name" value="WH_DNA-bd_sf"/>
</dbReference>
<feature type="domain" description="PTS EIIA type-2" evidence="6">
    <location>
        <begin position="501"/>
        <end position="639"/>
    </location>
</feature>
<dbReference type="GO" id="GO:0006355">
    <property type="term" value="P:regulation of DNA-templated transcription"/>
    <property type="evidence" value="ECO:0007669"/>
    <property type="project" value="InterPro"/>
</dbReference>
<dbReference type="eggNOG" id="COG3711">
    <property type="taxonomic scope" value="Bacteria"/>
</dbReference>
<evidence type="ECO:0000313" key="10">
    <source>
        <dbReference type="Proteomes" id="UP000028091"/>
    </source>
</evidence>
<dbReference type="InterPro" id="IPR036388">
    <property type="entry name" value="WH-like_DNA-bd_sf"/>
</dbReference>
<dbReference type="InterPro" id="IPR013011">
    <property type="entry name" value="PTS_EIIB_2"/>
</dbReference>
<evidence type="ECO:0000256" key="2">
    <source>
        <dbReference type="ARBA" id="ARBA00022737"/>
    </source>
</evidence>
<dbReference type="InterPro" id="IPR007737">
    <property type="entry name" value="Mga_HTH"/>
</dbReference>
<evidence type="ECO:0000256" key="5">
    <source>
        <dbReference type="ARBA" id="ARBA00023163"/>
    </source>
</evidence>
<gene>
    <name evidence="9" type="ORF">BA70_17785</name>
</gene>
<dbReference type="Gene3D" id="3.40.50.2300">
    <property type="match status" value="1"/>
</dbReference>
<dbReference type="EMBL" id="JOTP01000007">
    <property type="protein sequence ID" value="KEP26735.1"/>
    <property type="molecule type" value="Genomic_DNA"/>
</dbReference>
<dbReference type="SUPFAM" id="SSF63520">
    <property type="entry name" value="PTS-regulatory domain, PRD"/>
    <property type="match status" value="2"/>
</dbReference>
<dbReference type="InterPro" id="IPR002178">
    <property type="entry name" value="PTS_EIIA_type-2_dom"/>
</dbReference>
<protein>
    <submittedName>
        <fullName evidence="9">Transcription antiterminator</fullName>
    </submittedName>
</protein>
<name>A0A081LBV9_9BACI</name>
<organism evidence="9 10">
    <name type="scientific">Bacillus zhangzhouensis</name>
    <dbReference type="NCBI Taxonomy" id="1178540"/>
    <lineage>
        <taxon>Bacteria</taxon>
        <taxon>Bacillati</taxon>
        <taxon>Bacillota</taxon>
        <taxon>Bacilli</taxon>
        <taxon>Bacillales</taxon>
        <taxon>Bacillaceae</taxon>
        <taxon>Bacillus</taxon>
    </lineage>
</organism>
<dbReference type="Proteomes" id="UP000028091">
    <property type="component" value="Unassembled WGS sequence"/>
</dbReference>
<dbReference type="eggNOG" id="COG1762">
    <property type="taxonomic scope" value="Bacteria"/>
</dbReference>
<evidence type="ECO:0000256" key="3">
    <source>
        <dbReference type="ARBA" id="ARBA00023015"/>
    </source>
</evidence>
<dbReference type="PANTHER" id="PTHR30185:SF13">
    <property type="entry name" value="LICABCH OPERON REGULATOR-RELATED"/>
    <property type="match status" value="1"/>
</dbReference>
<keyword evidence="1" id="KW-0808">Transferase</keyword>
<dbReference type="InterPro" id="IPR036634">
    <property type="entry name" value="PRD_sf"/>
</dbReference>
<dbReference type="GO" id="GO:0008982">
    <property type="term" value="F:protein-N(PI)-phosphohistidine-sugar phosphotransferase activity"/>
    <property type="evidence" value="ECO:0007669"/>
    <property type="project" value="InterPro"/>
</dbReference>
<dbReference type="Pfam" id="PF08279">
    <property type="entry name" value="HTH_11"/>
    <property type="match status" value="1"/>
</dbReference>
<dbReference type="Pfam" id="PF00874">
    <property type="entry name" value="PRD"/>
    <property type="match status" value="2"/>
</dbReference>
<dbReference type="InterPro" id="IPR050661">
    <property type="entry name" value="BglG_antiterminators"/>
</dbReference>
<reference evidence="9 10" key="1">
    <citation type="submission" date="2012-09" db="EMBL/GenBank/DDBJ databases">
        <title>Genome Sequence of Bacillus sp. DW5-4.</title>
        <authorList>
            <person name="Lai Q."/>
            <person name="Liu Y."/>
            <person name="Shao Z."/>
        </authorList>
    </citation>
    <scope>NUCLEOTIDE SEQUENCE [LARGE SCALE GENOMIC DNA]</scope>
    <source>
        <strain evidence="9 10">DW5-4</strain>
    </source>
</reference>
<feature type="domain" description="PTS EIIB type-2" evidence="7">
    <location>
        <begin position="404"/>
        <end position="494"/>
    </location>
</feature>
<dbReference type="Gene3D" id="1.10.10.10">
    <property type="entry name" value="Winged helix-like DNA-binding domain superfamily/Winged helix DNA-binding domain"/>
    <property type="match status" value="2"/>
</dbReference>
<evidence type="ECO:0000259" key="6">
    <source>
        <dbReference type="PROSITE" id="PS51094"/>
    </source>
</evidence>
<comment type="caution">
    <text evidence="9">The sequence shown here is derived from an EMBL/GenBank/DDBJ whole genome shotgun (WGS) entry which is preliminary data.</text>
</comment>
<dbReference type="InterPro" id="IPR016152">
    <property type="entry name" value="PTrfase/Anion_transptr"/>
</dbReference>
<dbReference type="SUPFAM" id="SSF55804">
    <property type="entry name" value="Phoshotransferase/anion transport protein"/>
    <property type="match status" value="1"/>
</dbReference>
<keyword evidence="4" id="KW-0010">Activator</keyword>
<dbReference type="InterPro" id="IPR036095">
    <property type="entry name" value="PTS_EIIB-like_sf"/>
</dbReference>